<feature type="domain" description="D-isomer specific 2-hydroxyacid dehydrogenase NAD-binding" evidence="3">
    <location>
        <begin position="128"/>
        <end position="316"/>
    </location>
</feature>
<keyword evidence="1" id="KW-0560">Oxidoreductase</keyword>
<evidence type="ECO:0000313" key="4">
    <source>
        <dbReference type="EMBL" id="CAH0057771.1"/>
    </source>
</evidence>
<evidence type="ECO:0000313" key="5">
    <source>
        <dbReference type="Proteomes" id="UP000775872"/>
    </source>
</evidence>
<dbReference type="InterPro" id="IPR036291">
    <property type="entry name" value="NAD(P)-bd_dom_sf"/>
</dbReference>
<comment type="caution">
    <text evidence="4">The sequence shown here is derived from an EMBL/GenBank/DDBJ whole genome shotgun (WGS) entry which is preliminary data.</text>
</comment>
<reference evidence="5" key="1">
    <citation type="submission" date="2019-06" db="EMBL/GenBank/DDBJ databases">
        <authorList>
            <person name="Broberg M."/>
        </authorList>
    </citation>
    <scope>NUCLEOTIDE SEQUENCE [LARGE SCALE GENOMIC DNA]</scope>
</reference>
<dbReference type="Gene3D" id="3.40.50.720">
    <property type="entry name" value="NAD(P)-binding Rossmann-like Domain"/>
    <property type="match status" value="2"/>
</dbReference>
<dbReference type="GO" id="GO:0051287">
    <property type="term" value="F:NAD binding"/>
    <property type="evidence" value="ECO:0007669"/>
    <property type="project" value="InterPro"/>
</dbReference>
<name>A0A9P0ENK9_9HYPO</name>
<evidence type="ECO:0000259" key="3">
    <source>
        <dbReference type="Pfam" id="PF02826"/>
    </source>
</evidence>
<organism evidence="4 5">
    <name type="scientific">Clonostachys solani</name>
    <dbReference type="NCBI Taxonomy" id="160281"/>
    <lineage>
        <taxon>Eukaryota</taxon>
        <taxon>Fungi</taxon>
        <taxon>Dikarya</taxon>
        <taxon>Ascomycota</taxon>
        <taxon>Pezizomycotina</taxon>
        <taxon>Sordariomycetes</taxon>
        <taxon>Hypocreomycetidae</taxon>
        <taxon>Hypocreales</taxon>
        <taxon>Bionectriaceae</taxon>
        <taxon>Clonostachys</taxon>
    </lineage>
</organism>
<dbReference type="SUPFAM" id="SSF52283">
    <property type="entry name" value="Formate/glycerate dehydrogenase catalytic domain-like"/>
    <property type="match status" value="1"/>
</dbReference>
<dbReference type="InterPro" id="IPR006140">
    <property type="entry name" value="D-isomer_DH_NAD-bd"/>
</dbReference>
<dbReference type="GO" id="GO:0016618">
    <property type="term" value="F:hydroxypyruvate reductase [NAD(P)H] activity"/>
    <property type="evidence" value="ECO:0007669"/>
    <property type="project" value="TreeGrafter"/>
</dbReference>
<feature type="non-terminal residue" evidence="4">
    <location>
        <position position="1"/>
    </location>
</feature>
<reference evidence="4 5" key="2">
    <citation type="submission" date="2021-10" db="EMBL/GenBank/DDBJ databases">
        <authorList>
            <person name="Piombo E."/>
        </authorList>
    </citation>
    <scope>NUCLEOTIDE SEQUENCE [LARGE SCALE GENOMIC DNA]</scope>
</reference>
<dbReference type="GO" id="GO:0005829">
    <property type="term" value="C:cytosol"/>
    <property type="evidence" value="ECO:0007669"/>
    <property type="project" value="TreeGrafter"/>
</dbReference>
<dbReference type="InterPro" id="IPR050223">
    <property type="entry name" value="D-isomer_2-hydroxyacid_DH"/>
</dbReference>
<dbReference type="SUPFAM" id="SSF51735">
    <property type="entry name" value="NAD(P)-binding Rossmann-fold domains"/>
    <property type="match status" value="1"/>
</dbReference>
<protein>
    <recommendedName>
        <fullName evidence="3">D-isomer specific 2-hydroxyacid dehydrogenase NAD-binding domain-containing protein</fullName>
    </recommendedName>
</protein>
<dbReference type="GO" id="GO:0030267">
    <property type="term" value="F:glyoxylate reductase (NADPH) activity"/>
    <property type="evidence" value="ECO:0007669"/>
    <property type="project" value="TreeGrafter"/>
</dbReference>
<keyword evidence="2" id="KW-0520">NAD</keyword>
<keyword evidence="5" id="KW-1185">Reference proteome</keyword>
<dbReference type="OrthoDB" id="9991913at2759"/>
<dbReference type="EMBL" id="CABFOC020000074">
    <property type="protein sequence ID" value="CAH0057771.1"/>
    <property type="molecule type" value="Genomic_DNA"/>
</dbReference>
<dbReference type="Pfam" id="PF02826">
    <property type="entry name" value="2-Hacid_dh_C"/>
    <property type="match status" value="1"/>
</dbReference>
<gene>
    <name evidence="4" type="ORF">CSOL1703_00007561</name>
</gene>
<accession>A0A9P0ENK9</accession>
<dbReference type="PANTHER" id="PTHR10996">
    <property type="entry name" value="2-HYDROXYACID DEHYDROGENASE-RELATED"/>
    <property type="match status" value="1"/>
</dbReference>
<dbReference type="AlphaFoldDB" id="A0A9P0ENK9"/>
<sequence length="324" mass="35013">MESQPKILVIGSPEGLVDEALWKSFQCQYRVRMYDFPTLDKFHNSLKNGECSDVAGIVRLGLNIPQGIEKVGQGWTQRGLPFFPDSLRLIVNFGHGFDEEDIKGLQKKGIQFFNTPGGDEATAVVGIYLVISVFRQLGRYEKMLRQGDFLPALRDSAKTAVDTLGKHIGIVGMGAIGKAVARHAAGLGMHIHSLDRPNLRAALSLQGGNTASPSLPPITLEQSLDELVGKVDCLVLACSYSPQTHHLLSKEVFARMKHGMRIVNIARGKCIDEDALCGALATGQVAAAGLDVHYDEPHVNPALLEFPSVTLLPHVGGLTSGSMK</sequence>
<evidence type="ECO:0000256" key="2">
    <source>
        <dbReference type="ARBA" id="ARBA00023027"/>
    </source>
</evidence>
<proteinExistence type="predicted"/>
<evidence type="ECO:0000256" key="1">
    <source>
        <dbReference type="ARBA" id="ARBA00023002"/>
    </source>
</evidence>
<dbReference type="PANTHER" id="PTHR10996:SF178">
    <property type="entry name" value="2-HYDROXYACID DEHYDROGENASE YGL185C-RELATED"/>
    <property type="match status" value="1"/>
</dbReference>
<dbReference type="Proteomes" id="UP000775872">
    <property type="component" value="Unassembled WGS sequence"/>
</dbReference>